<dbReference type="SUPFAM" id="SSF55874">
    <property type="entry name" value="ATPase domain of HSP90 chaperone/DNA topoisomerase II/histidine kinase"/>
    <property type="match status" value="1"/>
</dbReference>
<keyword evidence="9" id="KW-1185">Reference proteome</keyword>
<dbReference type="EMBL" id="BTFW01000001">
    <property type="protein sequence ID" value="GMM60357.1"/>
    <property type="molecule type" value="Genomic_DNA"/>
</dbReference>
<dbReference type="RefSeq" id="WP_317974158.1">
    <property type="nucleotide sequence ID" value="NZ_BTFW01000001.1"/>
</dbReference>
<dbReference type="InterPro" id="IPR005467">
    <property type="entry name" value="His_kinase_dom"/>
</dbReference>
<evidence type="ECO:0000256" key="1">
    <source>
        <dbReference type="ARBA" id="ARBA00000085"/>
    </source>
</evidence>
<dbReference type="InterPro" id="IPR003661">
    <property type="entry name" value="HisK_dim/P_dom"/>
</dbReference>
<comment type="catalytic activity">
    <reaction evidence="1">
        <text>ATP + protein L-histidine = ADP + protein N-phospho-L-histidine.</text>
        <dbReference type="EC" id="2.7.13.3"/>
    </reaction>
</comment>
<dbReference type="CDD" id="cd00075">
    <property type="entry name" value="HATPase"/>
    <property type="match status" value="1"/>
</dbReference>
<dbReference type="Pfam" id="PF02518">
    <property type="entry name" value="HATPase_c"/>
    <property type="match status" value="1"/>
</dbReference>
<keyword evidence="5" id="KW-0418">Kinase</keyword>
<dbReference type="Proteomes" id="UP001187221">
    <property type="component" value="Unassembled WGS sequence"/>
</dbReference>
<sequence length="396" mass="42976">MKGLALPWSSAAVALAAAIAMPFAGASLWLSFAVLVAWLASLWLARPEPEIAQTRPEEGSVSRQAMVALVEPFSVPVLMLDNQRIASANAAAREALGPHIVGQDARVALRHPQAITLLDKPEGTALVRGLTGARSIWQVSRVPIDERFSLIELVNRTAEADISRAHTDFVANASHELRTPLSSIIGYVETLADPEAKVPPAMAAKFHTTVLREARRLQTLVEDLMSLSRIEAEKHEFPREKIDLGQMAQTIGGEVGFTVGEERILVETEPALVQPTLVQGDRQQLDQLIRNLIDNALKYGDPVAPVTVRLHTEGRDAVLEVIDRGEGIHPDHLPYLTRRFYRSDPGRSRAAGGTGLGLAIVKHIVERHRGKLDISSTLGHGSTVTVRLPLVTAPAP</sequence>
<dbReference type="CDD" id="cd00082">
    <property type="entry name" value="HisKA"/>
    <property type="match status" value="1"/>
</dbReference>
<dbReference type="SUPFAM" id="SSF47384">
    <property type="entry name" value="Homodimeric domain of signal transducing histidine kinase"/>
    <property type="match status" value="1"/>
</dbReference>
<dbReference type="InterPro" id="IPR050351">
    <property type="entry name" value="BphY/WalK/GraS-like"/>
</dbReference>
<evidence type="ECO:0000259" key="7">
    <source>
        <dbReference type="PROSITE" id="PS50109"/>
    </source>
</evidence>
<keyword evidence="4" id="KW-0808">Transferase</keyword>
<dbReference type="EC" id="2.7.13.3" evidence="2"/>
<comment type="caution">
    <text evidence="8">The sequence shown here is derived from an EMBL/GenBank/DDBJ whole genome shotgun (WGS) entry which is preliminary data.</text>
</comment>
<evidence type="ECO:0000256" key="5">
    <source>
        <dbReference type="ARBA" id="ARBA00022777"/>
    </source>
</evidence>
<gene>
    <name evidence="8" type="ORF">NUTIK01_11340</name>
</gene>
<dbReference type="SMART" id="SM00388">
    <property type="entry name" value="HisKA"/>
    <property type="match status" value="1"/>
</dbReference>
<name>A0ABQ6P7K0_9SPHN</name>
<protein>
    <recommendedName>
        <fullName evidence="2">histidine kinase</fullName>
        <ecNumber evidence="2">2.7.13.3</ecNumber>
    </recommendedName>
</protein>
<keyword evidence="6" id="KW-0902">Two-component regulatory system</keyword>
<evidence type="ECO:0000256" key="3">
    <source>
        <dbReference type="ARBA" id="ARBA00022553"/>
    </source>
</evidence>
<dbReference type="PRINTS" id="PR00344">
    <property type="entry name" value="BCTRLSENSOR"/>
</dbReference>
<dbReference type="Pfam" id="PF00512">
    <property type="entry name" value="HisKA"/>
    <property type="match status" value="1"/>
</dbReference>
<organism evidence="8 9">
    <name type="scientific">Novosphingobium pituita</name>
    <dbReference type="NCBI Taxonomy" id="3056842"/>
    <lineage>
        <taxon>Bacteria</taxon>
        <taxon>Pseudomonadati</taxon>
        <taxon>Pseudomonadota</taxon>
        <taxon>Alphaproteobacteria</taxon>
        <taxon>Sphingomonadales</taxon>
        <taxon>Sphingomonadaceae</taxon>
        <taxon>Novosphingobium</taxon>
    </lineage>
</organism>
<evidence type="ECO:0000313" key="9">
    <source>
        <dbReference type="Proteomes" id="UP001187221"/>
    </source>
</evidence>
<evidence type="ECO:0000313" key="8">
    <source>
        <dbReference type="EMBL" id="GMM60357.1"/>
    </source>
</evidence>
<dbReference type="PANTHER" id="PTHR45453:SF1">
    <property type="entry name" value="PHOSPHATE REGULON SENSOR PROTEIN PHOR"/>
    <property type="match status" value="1"/>
</dbReference>
<evidence type="ECO:0000256" key="2">
    <source>
        <dbReference type="ARBA" id="ARBA00012438"/>
    </source>
</evidence>
<dbReference type="Gene3D" id="1.10.287.130">
    <property type="match status" value="1"/>
</dbReference>
<dbReference type="Gene3D" id="3.30.565.10">
    <property type="entry name" value="Histidine kinase-like ATPase, C-terminal domain"/>
    <property type="match status" value="1"/>
</dbReference>
<dbReference type="InterPro" id="IPR036890">
    <property type="entry name" value="HATPase_C_sf"/>
</dbReference>
<keyword evidence="3" id="KW-0597">Phosphoprotein</keyword>
<dbReference type="InterPro" id="IPR004358">
    <property type="entry name" value="Sig_transdc_His_kin-like_C"/>
</dbReference>
<dbReference type="PANTHER" id="PTHR45453">
    <property type="entry name" value="PHOSPHATE REGULON SENSOR PROTEIN PHOR"/>
    <property type="match status" value="1"/>
</dbReference>
<dbReference type="InterPro" id="IPR036097">
    <property type="entry name" value="HisK_dim/P_sf"/>
</dbReference>
<evidence type="ECO:0000256" key="4">
    <source>
        <dbReference type="ARBA" id="ARBA00022679"/>
    </source>
</evidence>
<accession>A0ABQ6P7K0</accession>
<reference evidence="8 9" key="1">
    <citation type="submission" date="2023-06" db="EMBL/GenBank/DDBJ databases">
        <title>Draft genome sequence of Novosphingobium sp. strain IK01.</title>
        <authorList>
            <person name="Hatamoto M."/>
            <person name="Ikarashi T."/>
            <person name="Yamaguchi T."/>
        </authorList>
    </citation>
    <scope>NUCLEOTIDE SEQUENCE [LARGE SCALE GENOMIC DNA]</scope>
    <source>
        <strain evidence="8 9">IK01</strain>
    </source>
</reference>
<evidence type="ECO:0000256" key="6">
    <source>
        <dbReference type="ARBA" id="ARBA00023012"/>
    </source>
</evidence>
<dbReference type="InterPro" id="IPR003594">
    <property type="entry name" value="HATPase_dom"/>
</dbReference>
<dbReference type="PROSITE" id="PS50109">
    <property type="entry name" value="HIS_KIN"/>
    <property type="match status" value="1"/>
</dbReference>
<dbReference type="SMART" id="SM00387">
    <property type="entry name" value="HATPase_c"/>
    <property type="match status" value="1"/>
</dbReference>
<proteinExistence type="predicted"/>
<feature type="domain" description="Histidine kinase" evidence="7">
    <location>
        <begin position="172"/>
        <end position="392"/>
    </location>
</feature>